<evidence type="ECO:0000256" key="2">
    <source>
        <dbReference type="SAM" id="MobiDB-lite"/>
    </source>
</evidence>
<comment type="caution">
    <text evidence="3">The sequence shown here is derived from an EMBL/GenBank/DDBJ whole genome shotgun (WGS) entry which is preliminary data.</text>
</comment>
<feature type="region of interest" description="Disordered" evidence="2">
    <location>
        <begin position="273"/>
        <end position="297"/>
    </location>
</feature>
<keyword evidence="1" id="KW-0175">Coiled coil</keyword>
<evidence type="ECO:0000256" key="1">
    <source>
        <dbReference type="SAM" id="Coils"/>
    </source>
</evidence>
<organism evidence="3">
    <name type="scientific">marine sediment metagenome</name>
    <dbReference type="NCBI Taxonomy" id="412755"/>
    <lineage>
        <taxon>unclassified sequences</taxon>
        <taxon>metagenomes</taxon>
        <taxon>ecological metagenomes</taxon>
    </lineage>
</organism>
<dbReference type="Gene3D" id="1.20.5.1230">
    <property type="entry name" value="Apolipoprotein A-I"/>
    <property type="match status" value="1"/>
</dbReference>
<sequence>IFSFVIALLLVFPAYAQTPELTSPDGRVMPRYGDDGIVVPSRPTNIETREDVSNREEFRSRPTQLIPEGIRNAVRGFIKRARPQLQGEVPQFVREKQEEFLSRVREHQEEFEDKREEAQKRVREHREVLQTKLAEIQNERKQRVVERIDEQLLNLNEKLTGHFLSVLEQIDKVLTNVTTRVDRAVERGLDVGDVYTAIENAHSVIAAAHDAVIIQVGVAYTIEITSEETLRIDVGAARQALHTDLQGVRTLVRAAHTATRSAAVALAQIPRVDDIDDDANDADDENEDEESEAQLEE</sequence>
<dbReference type="SUPFAM" id="SSF58113">
    <property type="entry name" value="Apolipoprotein A-I"/>
    <property type="match status" value="1"/>
</dbReference>
<feature type="coiled-coil region" evidence="1">
    <location>
        <begin position="97"/>
        <end position="158"/>
    </location>
</feature>
<evidence type="ECO:0000313" key="3">
    <source>
        <dbReference type="EMBL" id="KKM18132.1"/>
    </source>
</evidence>
<proteinExistence type="predicted"/>
<dbReference type="AlphaFoldDB" id="A0A0F9HST5"/>
<dbReference type="EMBL" id="LAZR01014287">
    <property type="protein sequence ID" value="KKM18132.1"/>
    <property type="molecule type" value="Genomic_DNA"/>
</dbReference>
<feature type="compositionally biased region" description="Acidic residues" evidence="2">
    <location>
        <begin position="274"/>
        <end position="297"/>
    </location>
</feature>
<gene>
    <name evidence="3" type="ORF">LCGC14_1668820</name>
</gene>
<reference evidence="3" key="1">
    <citation type="journal article" date="2015" name="Nature">
        <title>Complex archaea that bridge the gap between prokaryotes and eukaryotes.</title>
        <authorList>
            <person name="Spang A."/>
            <person name="Saw J.H."/>
            <person name="Jorgensen S.L."/>
            <person name="Zaremba-Niedzwiedzka K."/>
            <person name="Martijn J."/>
            <person name="Lind A.E."/>
            <person name="van Eijk R."/>
            <person name="Schleper C."/>
            <person name="Guy L."/>
            <person name="Ettema T.J."/>
        </authorList>
    </citation>
    <scope>NUCLEOTIDE SEQUENCE</scope>
</reference>
<accession>A0A0F9HST5</accession>
<protein>
    <submittedName>
        <fullName evidence="3">Uncharacterized protein</fullName>
    </submittedName>
</protein>
<feature type="non-terminal residue" evidence="3">
    <location>
        <position position="1"/>
    </location>
</feature>
<name>A0A0F9HST5_9ZZZZ</name>